<dbReference type="Pfam" id="PF01661">
    <property type="entry name" value="Macro"/>
    <property type="match status" value="1"/>
</dbReference>
<dbReference type="GO" id="GO:0140291">
    <property type="term" value="P:peptidyl-glutamate ADP-deribosylation"/>
    <property type="evidence" value="ECO:0007669"/>
    <property type="project" value="TreeGrafter"/>
</dbReference>
<reference evidence="3" key="1">
    <citation type="submission" date="2014-08" db="EMBL/GenBank/DDBJ databases">
        <authorList>
            <person name="Murali S."/>
            <person name="Richards S."/>
            <person name="Bandaranaike D."/>
            <person name="Bellair M."/>
            <person name="Blankenburg K."/>
            <person name="Chao H."/>
            <person name="Dinh H."/>
            <person name="Doddapaneni H."/>
            <person name="Dugan-Rocha S."/>
            <person name="Elkadiri S."/>
            <person name="Gnanaolivu R."/>
            <person name="Hughes D."/>
            <person name="Lee S."/>
            <person name="Li M."/>
            <person name="Ming W."/>
            <person name="Munidasa M."/>
            <person name="Muniz J."/>
            <person name="Nguyen L."/>
            <person name="Osuji N."/>
            <person name="Pu L.-L."/>
            <person name="Puazo M."/>
            <person name="Skinner E."/>
            <person name="Qu C."/>
            <person name="Quiroz J."/>
            <person name="Raj R."/>
            <person name="Weissenberger G."/>
            <person name="Xin Y."/>
            <person name="Zou X."/>
            <person name="Han Y."/>
            <person name="Worley K."/>
            <person name="Muzny D."/>
            <person name="Gibbs R."/>
        </authorList>
    </citation>
    <scope>NUCLEOTIDE SEQUENCE</scope>
    <source>
        <strain evidence="3">HAZT.00-mixed</strain>
        <tissue evidence="3">Whole organism</tissue>
    </source>
</reference>
<organism evidence="3">
    <name type="scientific">Hyalella azteca</name>
    <name type="common">Amphipod</name>
    <dbReference type="NCBI Taxonomy" id="294128"/>
    <lineage>
        <taxon>Eukaryota</taxon>
        <taxon>Metazoa</taxon>
        <taxon>Ecdysozoa</taxon>
        <taxon>Arthropoda</taxon>
        <taxon>Crustacea</taxon>
        <taxon>Multicrustacea</taxon>
        <taxon>Malacostraca</taxon>
        <taxon>Eumalacostraca</taxon>
        <taxon>Peracarida</taxon>
        <taxon>Amphipoda</taxon>
        <taxon>Senticaudata</taxon>
        <taxon>Talitrida</taxon>
        <taxon>Talitroidea</taxon>
        <taxon>Hyalellidae</taxon>
        <taxon>Hyalella</taxon>
    </lineage>
</organism>
<dbReference type="PANTHER" id="PTHR11106:SF27">
    <property type="entry name" value="MACRO DOMAIN-CONTAINING PROTEIN"/>
    <property type="match status" value="1"/>
</dbReference>
<comment type="caution">
    <text evidence="3">The sequence shown here is derived from an EMBL/GenBank/DDBJ whole genome shotgun (WGS) entry which is preliminary data.</text>
</comment>
<gene>
    <name evidence="3" type="ORF">HAZT_HAZT006163</name>
</gene>
<dbReference type="GO" id="GO:0042278">
    <property type="term" value="P:purine nucleoside metabolic process"/>
    <property type="evidence" value="ECO:0007669"/>
    <property type="project" value="TreeGrafter"/>
</dbReference>
<dbReference type="Gene3D" id="3.40.220.10">
    <property type="entry name" value="Leucine Aminopeptidase, subunit E, domain 1"/>
    <property type="match status" value="1"/>
</dbReference>
<dbReference type="InterPro" id="IPR043472">
    <property type="entry name" value="Macro_dom-like"/>
</dbReference>
<reference evidence="3" key="2">
    <citation type="journal article" date="2018" name="Environ. Sci. Technol.">
        <title>The Toxicogenome of Hyalella azteca: A Model for Sediment Ecotoxicology and Evolutionary Toxicology.</title>
        <authorList>
            <person name="Poynton H.C."/>
            <person name="Hasenbein S."/>
            <person name="Benoit J.B."/>
            <person name="Sepulveda M.S."/>
            <person name="Poelchau M.F."/>
            <person name="Hughes D.S.T."/>
            <person name="Murali S.C."/>
            <person name="Chen S."/>
            <person name="Glastad K.M."/>
            <person name="Goodisman M.A.D."/>
            <person name="Werren J.H."/>
            <person name="Vineis J.H."/>
            <person name="Bowen J.L."/>
            <person name="Friedrich M."/>
            <person name="Jones J."/>
            <person name="Robertson H.M."/>
            <person name="Feyereisen R."/>
            <person name="Mechler-Hickson A."/>
            <person name="Mathers N."/>
            <person name="Lee C.E."/>
            <person name="Colbourne J.K."/>
            <person name="Biales A."/>
            <person name="Johnston J.S."/>
            <person name="Wellborn G.A."/>
            <person name="Rosendale A.J."/>
            <person name="Cridge A.G."/>
            <person name="Munoz-Torres M.C."/>
            <person name="Bain P.A."/>
            <person name="Manny A.R."/>
            <person name="Major K.M."/>
            <person name="Lambert F.N."/>
            <person name="Vulpe C.D."/>
            <person name="Tuck P."/>
            <person name="Blalock B.J."/>
            <person name="Lin Y.Y."/>
            <person name="Smith M.E."/>
            <person name="Ochoa-Acuna H."/>
            <person name="Chen M.M."/>
            <person name="Childers C.P."/>
            <person name="Qu J."/>
            <person name="Dugan S."/>
            <person name="Lee S.L."/>
            <person name="Chao H."/>
            <person name="Dinh H."/>
            <person name="Han Y."/>
            <person name="Doddapaneni H."/>
            <person name="Worley K.C."/>
            <person name="Muzny D.M."/>
            <person name="Gibbs R.A."/>
            <person name="Richards S."/>
        </authorList>
    </citation>
    <scope>NUCLEOTIDE SEQUENCE</scope>
    <source>
        <strain evidence="3">HAZT.00-mixed</strain>
        <tissue evidence="3">Whole organism</tissue>
    </source>
</reference>
<name>A0A6A0H5S9_HYAAZ</name>
<dbReference type="SUPFAM" id="SSF52949">
    <property type="entry name" value="Macro domain-like"/>
    <property type="match status" value="1"/>
</dbReference>
<dbReference type="Proteomes" id="UP000711488">
    <property type="component" value="Unassembled WGS sequence"/>
</dbReference>
<dbReference type="GO" id="GO:0005654">
    <property type="term" value="C:nucleoplasm"/>
    <property type="evidence" value="ECO:0007669"/>
    <property type="project" value="TreeGrafter"/>
</dbReference>
<feature type="domain" description="Macro" evidence="2">
    <location>
        <begin position="191"/>
        <end position="374"/>
    </location>
</feature>
<dbReference type="GO" id="GO:0140293">
    <property type="term" value="F:ADP-ribosylglutamate hydrolase activity"/>
    <property type="evidence" value="ECO:0007669"/>
    <property type="project" value="TreeGrafter"/>
</dbReference>
<dbReference type="AlphaFoldDB" id="A0A6A0H5S9"/>
<accession>A0A6A0H5S9</accession>
<evidence type="ECO:0000313" key="3">
    <source>
        <dbReference type="EMBL" id="KAA0200819.1"/>
    </source>
</evidence>
<dbReference type="GO" id="GO:0006974">
    <property type="term" value="P:DNA damage response"/>
    <property type="evidence" value="ECO:0007669"/>
    <property type="project" value="TreeGrafter"/>
</dbReference>
<reference evidence="3" key="3">
    <citation type="submission" date="2019-06" db="EMBL/GenBank/DDBJ databases">
        <authorList>
            <person name="Poynton C."/>
            <person name="Hasenbein S."/>
            <person name="Benoit J.B."/>
            <person name="Sepulveda M.S."/>
            <person name="Poelchau M.F."/>
            <person name="Murali S.C."/>
            <person name="Chen S."/>
            <person name="Glastad K.M."/>
            <person name="Werren J.H."/>
            <person name="Vineis J.H."/>
            <person name="Bowen J.L."/>
            <person name="Friedrich M."/>
            <person name="Jones J."/>
            <person name="Robertson H.M."/>
            <person name="Feyereisen R."/>
            <person name="Mechler-Hickson A."/>
            <person name="Mathers N."/>
            <person name="Lee C.E."/>
            <person name="Colbourne J.K."/>
            <person name="Biales A."/>
            <person name="Johnston J.S."/>
            <person name="Wellborn G.A."/>
            <person name="Rosendale A.J."/>
            <person name="Cridge A.G."/>
            <person name="Munoz-Torres M.C."/>
            <person name="Bain P.A."/>
            <person name="Manny A.R."/>
            <person name="Major K.M."/>
            <person name="Lambert F.N."/>
            <person name="Vulpe C.D."/>
            <person name="Tuck P."/>
            <person name="Blalock B.J."/>
            <person name="Lin Y.-Y."/>
            <person name="Smith M.E."/>
            <person name="Ochoa-Acuna H."/>
            <person name="Chen M.-J.M."/>
            <person name="Childers C.P."/>
            <person name="Qu J."/>
            <person name="Dugan S."/>
            <person name="Lee S.L."/>
            <person name="Chao H."/>
            <person name="Dinh H."/>
            <person name="Han Y."/>
            <person name="Doddapaneni H."/>
            <person name="Worley K.C."/>
            <person name="Muzny D.M."/>
            <person name="Gibbs R.A."/>
            <person name="Richards S."/>
        </authorList>
    </citation>
    <scope>NUCLEOTIDE SEQUENCE</scope>
    <source>
        <strain evidence="3">HAZT.00-mixed</strain>
        <tissue evidence="3">Whole organism</tissue>
    </source>
</reference>
<evidence type="ECO:0000256" key="1">
    <source>
        <dbReference type="SAM" id="MobiDB-lite"/>
    </source>
</evidence>
<dbReference type="PANTHER" id="PTHR11106">
    <property type="entry name" value="GANGLIOSIDE INDUCED DIFFERENTIATION ASSOCIATED PROTEIN 2-RELATED"/>
    <property type="match status" value="1"/>
</dbReference>
<dbReference type="InterPro" id="IPR002589">
    <property type="entry name" value="Macro_dom"/>
</dbReference>
<dbReference type="SMART" id="SM00506">
    <property type="entry name" value="A1pp"/>
    <property type="match status" value="1"/>
</dbReference>
<feature type="region of interest" description="Disordered" evidence="1">
    <location>
        <begin position="1"/>
        <end position="128"/>
    </location>
</feature>
<dbReference type="OrthoDB" id="6133115at2759"/>
<dbReference type="PROSITE" id="PS51154">
    <property type="entry name" value="MACRO"/>
    <property type="match status" value="1"/>
</dbReference>
<protein>
    <recommendedName>
        <fullName evidence="2">Macro domain-containing protein</fullName>
    </recommendedName>
</protein>
<sequence>MAGKKKNKGKAESPGGASTKCSNKNAAGESPQESKVPAKIPAQDANKSLDLPANLVNDAAPDARQAVEEDSTEAPVIERALSDSLAAGGSKMQTQPENKKTPADKLSISDRTPPLKKYASEPLARDESHATSFEEDWKKITSLPRVKKRELYSCRSSVTLEDIPSWSEYAVQNSIAVEKSVKKYKHIPKLPMKFAVNSSLNTKVSLFIGDITALEIDCIVNAANSSLLGGGGVDGAIHRAAGPSLLKECRTLHGCPTGDAKITYGYKLPATRVIHTVGPINGDRMDLENAYRSCLNLAREHKLRSIAFPCVATGVYGFPNDKAAEVVVPLGDVFTAMVVVPWSFTAMVVHCHGRPLPWSSTAILAILYRQFGTT</sequence>
<dbReference type="CDD" id="cd02908">
    <property type="entry name" value="Macro_OAADPr_deacetylase"/>
    <property type="match status" value="1"/>
</dbReference>
<evidence type="ECO:0000259" key="2">
    <source>
        <dbReference type="PROSITE" id="PS51154"/>
    </source>
</evidence>
<proteinExistence type="predicted"/>
<dbReference type="EMBL" id="JQDR03006036">
    <property type="protein sequence ID" value="KAA0200819.1"/>
    <property type="molecule type" value="Genomic_DNA"/>
</dbReference>